<evidence type="ECO:0000313" key="6">
    <source>
        <dbReference type="EMBL" id="MFB5945727.1"/>
    </source>
</evidence>
<evidence type="ECO:0000256" key="2">
    <source>
        <dbReference type="SAM" id="Coils"/>
    </source>
</evidence>
<evidence type="ECO:0000256" key="3">
    <source>
        <dbReference type="SAM" id="MobiDB-lite"/>
    </source>
</evidence>
<dbReference type="PANTHER" id="PTHR30189:SF1">
    <property type="entry name" value="LPS-ASSEMBLY PROTEIN LPTD"/>
    <property type="match status" value="1"/>
</dbReference>
<feature type="compositionally biased region" description="Basic and acidic residues" evidence="3">
    <location>
        <begin position="772"/>
        <end position="786"/>
    </location>
</feature>
<evidence type="ECO:0000256" key="4">
    <source>
        <dbReference type="SAM" id="SignalP"/>
    </source>
</evidence>
<sequence length="825" mass="92011">MKKIVLFLFLIVFPSILWAQETITVVSNIKVTYDQSRGSFRWYRPVFAHEGSTLAADSSDFNEGDNYFDAYGHVVITQPNGTVVYADKLHYTESTQQALLTGNVRMVDQQATLTTNYLTYNLRTKIGSYYGGGTIINGTDTLTSDKGFYFENSRDAYFREDVVVHSKGAVILTDTMRYNTGSKMTYFYGPTNIQSDNGNLYTENGDYNTESEQARFGKNNLYTEGSKFFRGDSLYYDGITGNGRAIKNVVFIDTAQQIVMYSQLGTYEKATQTTLMTQNAYIVFATKDSANRDTTGAASDTLIVSTADNQLVQADGDSLANPPDSLEAQTNGSIDLPESNKTDSTYMTADTLISQVIPLKDFIPLNLKLGKEDDTLEEDVEEFEQGNYDEGSSIIRREPDGGAPGLPDSTARVVGRDSTAQLMPGDSNRIVSDSLKTDSLVRSLSVPDSITSDSLKKAVSIDTTSIDTPVVEKELSRKERRALRKLERQKEKEAKREAKRLEKAAADSLKNAENNIEKNITDSLTEQSTDSILTDSLTRIDSSAVKIDSLVAQDSSLNIPTQTTADSILNDATQRALSGRPDSLQSDTAETRIVLAFHNVKIFKSDLQAIADSAFYSYADSIIRTYGDPMIWSQGSQISADSIYMLLKDQQMENVLFDRNAFIVNTELDSTKFNQIKGRKITGYFENGELDRIYVDGNAESIYYTVEDSVRTGMLRSLSSRIKVNFENQQMSTVTSIRKVENVYHPIGMIPRDLEILEGFIWKPELRPKSKEEIIPTGAVDRKPSPDNDEELENPAQPTADTEEKMEEAEEQMNILLESEEQSEE</sequence>
<feature type="chain" id="PRO_5045572198" evidence="4">
    <location>
        <begin position="20"/>
        <end position="825"/>
    </location>
</feature>
<reference evidence="6 7" key="1">
    <citation type="submission" date="2024-04" db="EMBL/GenBank/DDBJ databases">
        <title>Albibacterium profundi sp. nov., isolated from sediment of the Challenger Deep of Mariana Trench.</title>
        <authorList>
            <person name="Wang Y."/>
        </authorList>
    </citation>
    <scope>NUCLEOTIDE SEQUENCE [LARGE SCALE GENOMIC DNA]</scope>
    <source>
        <strain evidence="6 7">RHL897</strain>
    </source>
</reference>
<dbReference type="Proteomes" id="UP001580928">
    <property type="component" value="Unassembled WGS sequence"/>
</dbReference>
<dbReference type="InterPro" id="IPR005653">
    <property type="entry name" value="OstA-like_N"/>
</dbReference>
<dbReference type="InterPro" id="IPR050218">
    <property type="entry name" value="LptD"/>
</dbReference>
<name>A0ABV5CH89_9SPHI</name>
<dbReference type="RefSeq" id="WP_375557261.1">
    <property type="nucleotide sequence ID" value="NZ_JBBVGT010000002.1"/>
</dbReference>
<feature type="region of interest" description="Disordered" evidence="3">
    <location>
        <begin position="383"/>
        <end position="409"/>
    </location>
</feature>
<feature type="region of interest" description="Disordered" evidence="3">
    <location>
        <begin position="772"/>
        <end position="825"/>
    </location>
</feature>
<keyword evidence="4" id="KW-0732">Signal</keyword>
<keyword evidence="1" id="KW-0472">Membrane</keyword>
<comment type="caution">
    <text evidence="6">The sequence shown here is derived from an EMBL/GenBank/DDBJ whole genome shotgun (WGS) entry which is preliminary data.</text>
</comment>
<dbReference type="PANTHER" id="PTHR30189">
    <property type="entry name" value="LPS-ASSEMBLY PROTEIN"/>
    <property type="match status" value="1"/>
</dbReference>
<organism evidence="6 7">
    <name type="scientific">Albibacterium profundi</name>
    <dbReference type="NCBI Taxonomy" id="3134906"/>
    <lineage>
        <taxon>Bacteria</taxon>
        <taxon>Pseudomonadati</taxon>
        <taxon>Bacteroidota</taxon>
        <taxon>Sphingobacteriia</taxon>
        <taxon>Sphingobacteriales</taxon>
        <taxon>Sphingobacteriaceae</taxon>
        <taxon>Albibacterium</taxon>
    </lineage>
</organism>
<accession>A0ABV5CH89</accession>
<evidence type="ECO:0000313" key="7">
    <source>
        <dbReference type="Proteomes" id="UP001580928"/>
    </source>
</evidence>
<gene>
    <name evidence="6" type="ORF">WKR92_07765</name>
</gene>
<dbReference type="Pfam" id="PF13100">
    <property type="entry name" value="OstA_2"/>
    <property type="match status" value="1"/>
</dbReference>
<feature type="domain" description="Organic solvent tolerance-like N-terminal" evidence="5">
    <location>
        <begin position="44"/>
        <end position="167"/>
    </location>
</feature>
<evidence type="ECO:0000256" key="1">
    <source>
        <dbReference type="ARBA" id="ARBA00023237"/>
    </source>
</evidence>
<evidence type="ECO:0000259" key="5">
    <source>
        <dbReference type="Pfam" id="PF13100"/>
    </source>
</evidence>
<proteinExistence type="predicted"/>
<keyword evidence="7" id="KW-1185">Reference proteome</keyword>
<protein>
    <submittedName>
        <fullName evidence="6">OstA-like protein</fullName>
    </submittedName>
</protein>
<dbReference type="EMBL" id="JBBVGT010000002">
    <property type="protein sequence ID" value="MFB5945727.1"/>
    <property type="molecule type" value="Genomic_DNA"/>
</dbReference>
<dbReference type="Gene3D" id="2.60.450.10">
    <property type="entry name" value="Lipopolysaccharide (LPS) transport protein A like domain"/>
    <property type="match status" value="3"/>
</dbReference>
<feature type="signal peptide" evidence="4">
    <location>
        <begin position="1"/>
        <end position="19"/>
    </location>
</feature>
<feature type="region of interest" description="Disordered" evidence="3">
    <location>
        <begin position="314"/>
        <end position="342"/>
    </location>
</feature>
<feature type="coiled-coil region" evidence="2">
    <location>
        <begin position="472"/>
        <end position="515"/>
    </location>
</feature>
<keyword evidence="2" id="KW-0175">Coiled coil</keyword>
<keyword evidence="1" id="KW-0998">Cell outer membrane</keyword>